<keyword evidence="3" id="KW-0804">Transcription</keyword>
<dbReference type="GO" id="GO:0003700">
    <property type="term" value="F:DNA-binding transcription factor activity"/>
    <property type="evidence" value="ECO:0007669"/>
    <property type="project" value="InterPro"/>
</dbReference>
<dbReference type="SUPFAM" id="SSF48008">
    <property type="entry name" value="GntR ligand-binding domain-like"/>
    <property type="match status" value="1"/>
</dbReference>
<dbReference type="PANTHER" id="PTHR43537:SF5">
    <property type="entry name" value="UXU OPERON TRANSCRIPTIONAL REGULATOR"/>
    <property type="match status" value="1"/>
</dbReference>
<dbReference type="OrthoDB" id="9781630at2"/>
<name>A0A4R5KD17_9BACL</name>
<keyword evidence="6" id="KW-1185">Reference proteome</keyword>
<evidence type="ECO:0000313" key="6">
    <source>
        <dbReference type="Proteomes" id="UP000295636"/>
    </source>
</evidence>
<comment type="caution">
    <text evidence="5">The sequence shown here is derived from an EMBL/GenBank/DDBJ whole genome shotgun (WGS) entry which is preliminary data.</text>
</comment>
<proteinExistence type="predicted"/>
<accession>A0A4R5KD17</accession>
<feature type="domain" description="HTH gntR-type" evidence="4">
    <location>
        <begin position="8"/>
        <end position="75"/>
    </location>
</feature>
<dbReference type="InterPro" id="IPR000524">
    <property type="entry name" value="Tscrpt_reg_HTH_GntR"/>
</dbReference>
<dbReference type="Gene3D" id="1.20.120.530">
    <property type="entry name" value="GntR ligand-binding domain-like"/>
    <property type="match status" value="1"/>
</dbReference>
<keyword evidence="2" id="KW-0238">DNA-binding</keyword>
<dbReference type="Pfam" id="PF00392">
    <property type="entry name" value="GntR"/>
    <property type="match status" value="1"/>
</dbReference>
<dbReference type="RefSeq" id="WP_133234138.1">
    <property type="nucleotide sequence ID" value="NZ_SMRT01000017.1"/>
</dbReference>
<dbReference type="EMBL" id="SMRT01000017">
    <property type="protein sequence ID" value="TDF93171.1"/>
    <property type="molecule type" value="Genomic_DNA"/>
</dbReference>
<dbReference type="Gene3D" id="1.10.10.10">
    <property type="entry name" value="Winged helix-like DNA-binding domain superfamily/Winged helix DNA-binding domain"/>
    <property type="match status" value="1"/>
</dbReference>
<dbReference type="CDD" id="cd07377">
    <property type="entry name" value="WHTH_GntR"/>
    <property type="match status" value="1"/>
</dbReference>
<reference evidence="5 6" key="1">
    <citation type="submission" date="2019-03" db="EMBL/GenBank/DDBJ databases">
        <title>This is whole genome sequence of Paenibacillus sp MS74 strain.</title>
        <authorList>
            <person name="Trinh H.N."/>
        </authorList>
    </citation>
    <scope>NUCLEOTIDE SEQUENCE [LARGE SCALE GENOMIC DNA]</scope>
    <source>
        <strain evidence="5 6">MS74</strain>
    </source>
</reference>
<dbReference type="SMART" id="SM00345">
    <property type="entry name" value="HTH_GNTR"/>
    <property type="match status" value="1"/>
</dbReference>
<dbReference type="SMART" id="SM00895">
    <property type="entry name" value="FCD"/>
    <property type="match status" value="1"/>
</dbReference>
<evidence type="ECO:0000259" key="4">
    <source>
        <dbReference type="PROSITE" id="PS50949"/>
    </source>
</evidence>
<keyword evidence="1" id="KW-0805">Transcription regulation</keyword>
<evidence type="ECO:0000256" key="3">
    <source>
        <dbReference type="ARBA" id="ARBA00023163"/>
    </source>
</evidence>
<dbReference type="SUPFAM" id="SSF46785">
    <property type="entry name" value="Winged helix' DNA-binding domain"/>
    <property type="match status" value="1"/>
</dbReference>
<dbReference type="PANTHER" id="PTHR43537">
    <property type="entry name" value="TRANSCRIPTIONAL REGULATOR, GNTR FAMILY"/>
    <property type="match status" value="1"/>
</dbReference>
<evidence type="ECO:0000313" key="5">
    <source>
        <dbReference type="EMBL" id="TDF93171.1"/>
    </source>
</evidence>
<dbReference type="Pfam" id="PF07729">
    <property type="entry name" value="FCD"/>
    <property type="match status" value="1"/>
</dbReference>
<dbReference type="AlphaFoldDB" id="A0A4R5KD17"/>
<dbReference type="InterPro" id="IPR011711">
    <property type="entry name" value="GntR_C"/>
</dbReference>
<dbReference type="Proteomes" id="UP000295636">
    <property type="component" value="Unassembled WGS sequence"/>
</dbReference>
<gene>
    <name evidence="5" type="ORF">E1757_27140</name>
</gene>
<protein>
    <submittedName>
        <fullName evidence="5">GntR family transcriptional regulator</fullName>
    </submittedName>
</protein>
<evidence type="ECO:0000256" key="1">
    <source>
        <dbReference type="ARBA" id="ARBA00023015"/>
    </source>
</evidence>
<dbReference type="InterPro" id="IPR008920">
    <property type="entry name" value="TF_FadR/GntR_C"/>
</dbReference>
<evidence type="ECO:0000256" key="2">
    <source>
        <dbReference type="ARBA" id="ARBA00023125"/>
    </source>
</evidence>
<dbReference type="InterPro" id="IPR036390">
    <property type="entry name" value="WH_DNA-bd_sf"/>
</dbReference>
<dbReference type="GO" id="GO:0003677">
    <property type="term" value="F:DNA binding"/>
    <property type="evidence" value="ECO:0007669"/>
    <property type="project" value="UniProtKB-KW"/>
</dbReference>
<sequence>MGTTFDNSNLYERVYVYLRDKILNNELQPGSKIVYEHFLAELGVSRTPLRDAINRLKQDGLIEVKARSGSYVYFPNAKDIEELYDVRKALECQALLTAATTLTKSRLEALLREADEAETAIKKGDIQPFFEADRNLHRTIIEHSNNRLLISIMSTLELKIKWFGVIITKNFDRPLQANDMHKRILRALYESDHEKANALMSDHIEEIKRYTMGDYA</sequence>
<organism evidence="5 6">
    <name type="scientific">Paenibacillus piri</name>
    <dbReference type="NCBI Taxonomy" id="2547395"/>
    <lineage>
        <taxon>Bacteria</taxon>
        <taxon>Bacillati</taxon>
        <taxon>Bacillota</taxon>
        <taxon>Bacilli</taxon>
        <taxon>Bacillales</taxon>
        <taxon>Paenibacillaceae</taxon>
        <taxon>Paenibacillus</taxon>
    </lineage>
</organism>
<dbReference type="PROSITE" id="PS50949">
    <property type="entry name" value="HTH_GNTR"/>
    <property type="match status" value="1"/>
</dbReference>
<dbReference type="InterPro" id="IPR036388">
    <property type="entry name" value="WH-like_DNA-bd_sf"/>
</dbReference>